<name>A0A9P3GHY7_9APHY</name>
<keyword evidence="3" id="KW-1185">Reference proteome</keyword>
<organism evidence="2 3">
    <name type="scientific">Phanerochaete sordida</name>
    <dbReference type="NCBI Taxonomy" id="48140"/>
    <lineage>
        <taxon>Eukaryota</taxon>
        <taxon>Fungi</taxon>
        <taxon>Dikarya</taxon>
        <taxon>Basidiomycota</taxon>
        <taxon>Agaricomycotina</taxon>
        <taxon>Agaricomycetes</taxon>
        <taxon>Polyporales</taxon>
        <taxon>Phanerochaetaceae</taxon>
        <taxon>Phanerochaete</taxon>
    </lineage>
</organism>
<evidence type="ECO:0000313" key="2">
    <source>
        <dbReference type="EMBL" id="GJE93949.1"/>
    </source>
</evidence>
<reference evidence="2 3" key="1">
    <citation type="submission" date="2021-08" db="EMBL/GenBank/DDBJ databases">
        <title>Draft Genome Sequence of Phanerochaete sordida strain YK-624.</title>
        <authorList>
            <person name="Mori T."/>
            <person name="Dohra H."/>
            <person name="Suzuki T."/>
            <person name="Kawagishi H."/>
            <person name="Hirai H."/>
        </authorList>
    </citation>
    <scope>NUCLEOTIDE SEQUENCE [LARGE SCALE GENOMIC DNA]</scope>
    <source>
        <strain evidence="2 3">YK-624</strain>
    </source>
</reference>
<accession>A0A9P3GHY7</accession>
<evidence type="ECO:0000313" key="3">
    <source>
        <dbReference type="Proteomes" id="UP000703269"/>
    </source>
</evidence>
<evidence type="ECO:0000256" key="1">
    <source>
        <dbReference type="SAM" id="MobiDB-lite"/>
    </source>
</evidence>
<gene>
    <name evidence="2" type="ORF">PsYK624_101150</name>
</gene>
<feature type="region of interest" description="Disordered" evidence="1">
    <location>
        <begin position="1"/>
        <end position="44"/>
    </location>
</feature>
<comment type="caution">
    <text evidence="2">The sequence shown here is derived from an EMBL/GenBank/DDBJ whole genome shotgun (WGS) entry which is preliminary data.</text>
</comment>
<sequence length="124" mass="13552">MVRKTAVRSSPALAPTVSPRRSPRSASYGTSHEPRSGASYPRPVPHLCRHYSGRSRARIPRLHCSGSYRATRAALGTNCLPNLRLPTASELEGTQSVTEGRAREPWSERASVNAALCVYFAFKS</sequence>
<protein>
    <submittedName>
        <fullName evidence="2">Uncharacterized protein</fullName>
    </submittedName>
</protein>
<dbReference type="EMBL" id="BPQB01000036">
    <property type="protein sequence ID" value="GJE93949.1"/>
    <property type="molecule type" value="Genomic_DNA"/>
</dbReference>
<dbReference type="AlphaFoldDB" id="A0A9P3GHY7"/>
<proteinExistence type="predicted"/>
<dbReference type="Proteomes" id="UP000703269">
    <property type="component" value="Unassembled WGS sequence"/>
</dbReference>